<dbReference type="RefSeq" id="XP_033678804.1">
    <property type="nucleotide sequence ID" value="XM_033833913.1"/>
</dbReference>
<dbReference type="OrthoDB" id="8300214at2759"/>
<dbReference type="PANTHER" id="PTHR43590">
    <property type="entry name" value="ARSENIC RESISTANCE PROTEIN ARSH (AFU_ORTHOLOGUE AFUA_5G15030)"/>
    <property type="match status" value="1"/>
</dbReference>
<dbReference type="GO" id="GO:0016655">
    <property type="term" value="F:oxidoreductase activity, acting on NAD(P)H, quinone or similar compound as acceptor"/>
    <property type="evidence" value="ECO:0007669"/>
    <property type="project" value="TreeGrafter"/>
</dbReference>
<dbReference type="SUPFAM" id="SSF52218">
    <property type="entry name" value="Flavoproteins"/>
    <property type="match status" value="1"/>
</dbReference>
<feature type="domain" description="NADPH-dependent FMN reductase-like" evidence="9">
    <location>
        <begin position="88"/>
        <end position="231"/>
    </location>
</feature>
<evidence type="ECO:0000256" key="7">
    <source>
        <dbReference type="ARBA" id="ARBA00023002"/>
    </source>
</evidence>
<dbReference type="PANTHER" id="PTHR43590:SF1">
    <property type="entry name" value="ARSENIC RESISTANCE PROTEIN ARSH (AFU_ORTHOLOGUE AFUA_5G15030)"/>
    <property type="match status" value="1"/>
</dbReference>
<dbReference type="AlphaFoldDB" id="A0A6A6I2K4"/>
<evidence type="ECO:0000256" key="2">
    <source>
        <dbReference type="ARBA" id="ARBA00011881"/>
    </source>
</evidence>
<evidence type="ECO:0000256" key="5">
    <source>
        <dbReference type="ARBA" id="ARBA00022741"/>
    </source>
</evidence>
<dbReference type="InterPro" id="IPR014063">
    <property type="entry name" value="Arsenate-R_ArsH"/>
</dbReference>
<dbReference type="Proteomes" id="UP000800094">
    <property type="component" value="Unassembled WGS sequence"/>
</dbReference>
<evidence type="ECO:0000256" key="4">
    <source>
        <dbReference type="ARBA" id="ARBA00022643"/>
    </source>
</evidence>
<dbReference type="InterPro" id="IPR005025">
    <property type="entry name" value="FMN_Rdtase-like_dom"/>
</dbReference>
<evidence type="ECO:0000313" key="10">
    <source>
        <dbReference type="EMBL" id="KAF2243800.1"/>
    </source>
</evidence>
<evidence type="ECO:0000256" key="3">
    <source>
        <dbReference type="ARBA" id="ARBA00022630"/>
    </source>
</evidence>
<dbReference type="EMBL" id="ML987204">
    <property type="protein sequence ID" value="KAF2243800.1"/>
    <property type="molecule type" value="Genomic_DNA"/>
</dbReference>
<reference evidence="10" key="1">
    <citation type="journal article" date="2020" name="Stud. Mycol.">
        <title>101 Dothideomycetes genomes: a test case for predicting lifestyles and emergence of pathogens.</title>
        <authorList>
            <person name="Haridas S."/>
            <person name="Albert R."/>
            <person name="Binder M."/>
            <person name="Bloem J."/>
            <person name="Labutti K."/>
            <person name="Salamov A."/>
            <person name="Andreopoulos B."/>
            <person name="Baker S."/>
            <person name="Barry K."/>
            <person name="Bills G."/>
            <person name="Bluhm B."/>
            <person name="Cannon C."/>
            <person name="Castanera R."/>
            <person name="Culley D."/>
            <person name="Daum C."/>
            <person name="Ezra D."/>
            <person name="Gonzalez J."/>
            <person name="Henrissat B."/>
            <person name="Kuo A."/>
            <person name="Liang C."/>
            <person name="Lipzen A."/>
            <person name="Lutzoni F."/>
            <person name="Magnuson J."/>
            <person name="Mondo S."/>
            <person name="Nolan M."/>
            <person name="Ohm R."/>
            <person name="Pangilinan J."/>
            <person name="Park H.-J."/>
            <person name="Ramirez L."/>
            <person name="Alfaro M."/>
            <person name="Sun H."/>
            <person name="Tritt A."/>
            <person name="Yoshinaga Y."/>
            <person name="Zwiers L.-H."/>
            <person name="Turgeon B."/>
            <person name="Goodwin S."/>
            <person name="Spatafora J."/>
            <person name="Crous P."/>
            <person name="Grigoriev I."/>
        </authorList>
    </citation>
    <scope>NUCLEOTIDE SEQUENCE</scope>
    <source>
        <strain evidence="10">CBS 122368</strain>
    </source>
</reference>
<dbReference type="FunFam" id="3.40.50.360:FF:000027">
    <property type="entry name" value="Arsenical resistance protein ArsH"/>
    <property type="match status" value="1"/>
</dbReference>
<keyword evidence="11" id="KW-1185">Reference proteome</keyword>
<keyword evidence="3" id="KW-0285">Flavoprotein</keyword>
<keyword evidence="7" id="KW-0560">Oxidoreductase</keyword>
<evidence type="ECO:0000313" key="11">
    <source>
        <dbReference type="Proteomes" id="UP000800094"/>
    </source>
</evidence>
<keyword evidence="6" id="KW-0521">NADP</keyword>
<name>A0A6A6I2K4_9PLEO</name>
<proteinExistence type="predicted"/>
<gene>
    <name evidence="10" type="ORF">BU26DRAFT_569698</name>
</gene>
<evidence type="ECO:0000256" key="1">
    <source>
        <dbReference type="ARBA" id="ARBA00001917"/>
    </source>
</evidence>
<evidence type="ECO:0000259" key="9">
    <source>
        <dbReference type="Pfam" id="PF03358"/>
    </source>
</evidence>
<evidence type="ECO:0000256" key="8">
    <source>
        <dbReference type="SAM" id="MobiDB-lite"/>
    </source>
</evidence>
<accession>A0A6A6I2K4</accession>
<keyword evidence="4" id="KW-0288">FMN</keyword>
<feature type="region of interest" description="Disordered" evidence="8">
    <location>
        <begin position="283"/>
        <end position="308"/>
    </location>
</feature>
<dbReference type="InterPro" id="IPR029039">
    <property type="entry name" value="Flavoprotein-like_sf"/>
</dbReference>
<comment type="cofactor">
    <cofactor evidence="1">
        <name>FMN</name>
        <dbReference type="ChEBI" id="CHEBI:58210"/>
    </cofactor>
</comment>
<comment type="subunit">
    <text evidence="2">Homotetramer.</text>
</comment>
<keyword evidence="5" id="KW-0547">Nucleotide-binding</keyword>
<evidence type="ECO:0000256" key="6">
    <source>
        <dbReference type="ARBA" id="ARBA00022857"/>
    </source>
</evidence>
<dbReference type="GO" id="GO:0000166">
    <property type="term" value="F:nucleotide binding"/>
    <property type="evidence" value="ECO:0007669"/>
    <property type="project" value="UniProtKB-KW"/>
</dbReference>
<organism evidence="10 11">
    <name type="scientific">Trematosphaeria pertusa</name>
    <dbReference type="NCBI Taxonomy" id="390896"/>
    <lineage>
        <taxon>Eukaryota</taxon>
        <taxon>Fungi</taxon>
        <taxon>Dikarya</taxon>
        <taxon>Ascomycota</taxon>
        <taxon>Pezizomycotina</taxon>
        <taxon>Dothideomycetes</taxon>
        <taxon>Pleosporomycetidae</taxon>
        <taxon>Pleosporales</taxon>
        <taxon>Massarineae</taxon>
        <taxon>Trematosphaeriaceae</taxon>
        <taxon>Trematosphaeria</taxon>
    </lineage>
</organism>
<feature type="region of interest" description="Disordered" evidence="8">
    <location>
        <begin position="392"/>
        <end position="415"/>
    </location>
</feature>
<protein>
    <submittedName>
        <fullName evidence="10">Arsenate resistance ArsH</fullName>
    </submittedName>
</protein>
<sequence>MTVAITNGDLNNTAAERSRREIVADPAYHGRSFAIPISRDDPLVREKYRPFLLDDETPQTDWVAQLELSTALKMVESQVLDTGDGRLRILVLHGSMRKRSYSRLLAYEASRILFRLGCDVRMYDPSGLPVKDDIQHWHPKVQELRELSKWSDGHVWISPEQHGNLTAVFKNQIDWIPLSTGSVRPTQGRTLAIAQVCGGSQSFNTVNSLRILGRWMRMFTIPNQSSIPKAYTQFSDEDVGSRLMPSGNRDRLVDCMEELVKYTIVMRPHFDLFGDRFSEREEKRAKEEKANDSPSSVRIRENQRRSRTRRRELLQELQTRVQEFERRGVAATQEMQRAARRVAQENTRLRSLLARHGVSSDEVDAYLTSFDAADIVNGFRYADHHGDGFVRGGEGMVDGQRPLTQDREDDSAARQPVSMGLISPVPRAFNDDREAQDSRGTLHRAHDLQIAEKADLCPNTSDCFCPPTTAASDSTPSAGLEISCETAATIIAEMRGDRDRDAVRASLGCSAGELCNVRSATVFQIMDET</sequence>
<dbReference type="GeneID" id="54587243"/>
<dbReference type="NCBIfam" id="TIGR02690">
    <property type="entry name" value="resist_ArsH"/>
    <property type="match status" value="1"/>
</dbReference>
<dbReference type="Gene3D" id="3.40.50.360">
    <property type="match status" value="1"/>
</dbReference>
<dbReference type="Pfam" id="PF03358">
    <property type="entry name" value="FMN_red"/>
    <property type="match status" value="1"/>
</dbReference>